<accession>A0A4V5TLQ3</accession>
<dbReference type="GO" id="GO:0032259">
    <property type="term" value="P:methylation"/>
    <property type="evidence" value="ECO:0007669"/>
    <property type="project" value="UniProtKB-KW"/>
</dbReference>
<dbReference type="PANTHER" id="PTHR43861">
    <property type="entry name" value="TRANS-ACONITATE 2-METHYLTRANSFERASE-RELATED"/>
    <property type="match status" value="1"/>
</dbReference>
<dbReference type="InterPro" id="IPR029063">
    <property type="entry name" value="SAM-dependent_MTases_sf"/>
</dbReference>
<evidence type="ECO:0000256" key="2">
    <source>
        <dbReference type="ARBA" id="ARBA00022679"/>
    </source>
</evidence>
<proteinExistence type="predicted"/>
<keyword evidence="1 4" id="KW-0489">Methyltransferase</keyword>
<sequence>MDIALRQRRRAGLEFLGSVQHFAGRTLQATAGATYRTAVPNPPLGLDERRDSVYSVLDGNAPWEFDRFLTRWVAEEIYVRALPAIEEIRDGVEQWLEVAEPSGTLTLDDELVPPAYWEEGFHLAPGGWDGHDLMGPAISELVFAYVLTPGGVGAVRAGENLNDQRSQVAGETRRTDYRHVVELGASSGRFTFALRRRLPQSRITAVELSASALRHGHALASTRDADIDFVQAPAEDTGLESGTADLVACYTLMHEIPVSENRKVIAEAYRLLEPGGHLLISEIAPYEHQDAFRSVVLDWETENRGEPYWREVMAHDWVAELKNAGFVDVESYGVGGGVYPWVTRATKPSL</sequence>
<comment type="caution">
    <text evidence="4">The sequence shown here is derived from an EMBL/GenBank/DDBJ whole genome shotgun (WGS) entry which is preliminary data.</text>
</comment>
<name>A0A4V5TLQ3_9ACTN</name>
<evidence type="ECO:0000313" key="4">
    <source>
        <dbReference type="EMBL" id="TKI60673.1"/>
    </source>
</evidence>
<gene>
    <name evidence="4" type="ORF">FC770_14205</name>
</gene>
<dbReference type="EMBL" id="SZPY01000004">
    <property type="protein sequence ID" value="TKI60673.1"/>
    <property type="molecule type" value="Genomic_DNA"/>
</dbReference>
<organism evidence="4 5">
    <name type="scientific">Nocardioides jishulii</name>
    <dbReference type="NCBI Taxonomy" id="2575440"/>
    <lineage>
        <taxon>Bacteria</taxon>
        <taxon>Bacillati</taxon>
        <taxon>Actinomycetota</taxon>
        <taxon>Actinomycetes</taxon>
        <taxon>Propionibacteriales</taxon>
        <taxon>Nocardioidaceae</taxon>
        <taxon>Nocardioides</taxon>
    </lineage>
</organism>
<dbReference type="OrthoDB" id="626362at2"/>
<dbReference type="Gene3D" id="3.40.50.150">
    <property type="entry name" value="Vaccinia Virus protein VP39"/>
    <property type="match status" value="1"/>
</dbReference>
<dbReference type="InterPro" id="IPR041698">
    <property type="entry name" value="Methyltransf_25"/>
</dbReference>
<dbReference type="Proteomes" id="UP000307808">
    <property type="component" value="Unassembled WGS sequence"/>
</dbReference>
<dbReference type="CDD" id="cd02440">
    <property type="entry name" value="AdoMet_MTases"/>
    <property type="match status" value="1"/>
</dbReference>
<reference evidence="4 5" key="1">
    <citation type="submission" date="2019-04" db="EMBL/GenBank/DDBJ databases">
        <authorList>
            <person name="Dong K."/>
        </authorList>
    </citation>
    <scope>NUCLEOTIDE SEQUENCE [LARGE SCALE GENOMIC DNA]</scope>
    <source>
        <strain evidence="5">dk3543</strain>
    </source>
</reference>
<keyword evidence="2 4" id="KW-0808">Transferase</keyword>
<dbReference type="PANTHER" id="PTHR43861:SF1">
    <property type="entry name" value="TRANS-ACONITATE 2-METHYLTRANSFERASE"/>
    <property type="match status" value="1"/>
</dbReference>
<evidence type="ECO:0000259" key="3">
    <source>
        <dbReference type="Pfam" id="PF13649"/>
    </source>
</evidence>
<dbReference type="GO" id="GO:0008168">
    <property type="term" value="F:methyltransferase activity"/>
    <property type="evidence" value="ECO:0007669"/>
    <property type="project" value="UniProtKB-KW"/>
</dbReference>
<protein>
    <submittedName>
        <fullName evidence="4">Class I SAM-dependent methyltransferase</fullName>
    </submittedName>
</protein>
<dbReference type="SUPFAM" id="SSF53335">
    <property type="entry name" value="S-adenosyl-L-methionine-dependent methyltransferases"/>
    <property type="match status" value="1"/>
</dbReference>
<dbReference type="AlphaFoldDB" id="A0A4V5TLQ3"/>
<keyword evidence="5" id="KW-1185">Reference proteome</keyword>
<evidence type="ECO:0000313" key="5">
    <source>
        <dbReference type="Proteomes" id="UP000307808"/>
    </source>
</evidence>
<dbReference type="RefSeq" id="WP_137066980.1">
    <property type="nucleotide sequence ID" value="NZ_CP040748.1"/>
</dbReference>
<feature type="domain" description="Methyltransferase" evidence="3">
    <location>
        <begin position="180"/>
        <end position="276"/>
    </location>
</feature>
<dbReference type="Pfam" id="PF13649">
    <property type="entry name" value="Methyltransf_25"/>
    <property type="match status" value="1"/>
</dbReference>
<evidence type="ECO:0000256" key="1">
    <source>
        <dbReference type="ARBA" id="ARBA00022603"/>
    </source>
</evidence>